<protein>
    <submittedName>
        <fullName evidence="2">Uncharacterized protein</fullName>
    </submittedName>
</protein>
<accession>A0A834B1U7</accession>
<name>A0A834B1U7_9CHIR</name>
<dbReference type="Proteomes" id="UP000664940">
    <property type="component" value="Unassembled WGS sequence"/>
</dbReference>
<evidence type="ECO:0000313" key="2">
    <source>
        <dbReference type="EMBL" id="KAF6119555.1"/>
    </source>
</evidence>
<comment type="caution">
    <text evidence="2">The sequence shown here is derived from an EMBL/GenBank/DDBJ whole genome shotgun (WGS) entry which is preliminary data.</text>
</comment>
<gene>
    <name evidence="2" type="ORF">HJG60_010041</name>
</gene>
<proteinExistence type="predicted"/>
<dbReference type="EMBL" id="JABVXQ010000003">
    <property type="protein sequence ID" value="KAF6119555.1"/>
    <property type="molecule type" value="Genomic_DNA"/>
</dbReference>
<reference evidence="2 3" key="1">
    <citation type="journal article" date="2020" name="Nature">
        <title>Six reference-quality genomes reveal evolution of bat adaptations.</title>
        <authorList>
            <person name="Jebb D."/>
            <person name="Huang Z."/>
            <person name="Pippel M."/>
            <person name="Hughes G.M."/>
            <person name="Lavrichenko K."/>
            <person name="Devanna P."/>
            <person name="Winkler S."/>
            <person name="Jermiin L.S."/>
            <person name="Skirmuntt E.C."/>
            <person name="Katzourakis A."/>
            <person name="Burkitt-Gray L."/>
            <person name="Ray D.A."/>
            <person name="Sullivan K.A.M."/>
            <person name="Roscito J.G."/>
            <person name="Kirilenko B.M."/>
            <person name="Davalos L.M."/>
            <person name="Corthals A.P."/>
            <person name="Power M.L."/>
            <person name="Jones G."/>
            <person name="Ransome R.D."/>
            <person name="Dechmann D.K.N."/>
            <person name="Locatelli A.G."/>
            <person name="Puechmaille S.J."/>
            <person name="Fedrigo O."/>
            <person name="Jarvis E.D."/>
            <person name="Hiller M."/>
            <person name="Vernes S.C."/>
            <person name="Myers E.W."/>
            <person name="Teeling E.C."/>
        </authorList>
    </citation>
    <scope>NUCLEOTIDE SEQUENCE [LARGE SCALE GENOMIC DNA]</scope>
    <source>
        <strain evidence="2">Bat1K_MPI-CBG_1</strain>
    </source>
</reference>
<dbReference type="AlphaFoldDB" id="A0A834B1U7"/>
<organism evidence="2 3">
    <name type="scientific">Phyllostomus discolor</name>
    <name type="common">pale spear-nosed bat</name>
    <dbReference type="NCBI Taxonomy" id="89673"/>
    <lineage>
        <taxon>Eukaryota</taxon>
        <taxon>Metazoa</taxon>
        <taxon>Chordata</taxon>
        <taxon>Craniata</taxon>
        <taxon>Vertebrata</taxon>
        <taxon>Euteleostomi</taxon>
        <taxon>Mammalia</taxon>
        <taxon>Eutheria</taxon>
        <taxon>Laurasiatheria</taxon>
        <taxon>Chiroptera</taxon>
        <taxon>Yangochiroptera</taxon>
        <taxon>Phyllostomidae</taxon>
        <taxon>Phyllostominae</taxon>
        <taxon>Phyllostomus</taxon>
    </lineage>
</organism>
<feature type="region of interest" description="Disordered" evidence="1">
    <location>
        <begin position="11"/>
        <end position="36"/>
    </location>
</feature>
<evidence type="ECO:0000313" key="3">
    <source>
        <dbReference type="Proteomes" id="UP000664940"/>
    </source>
</evidence>
<sequence>MEALKSHVSCSCSGSFPPDWNKPRSRKSNTLSKATPSRRFPRAGLISRVNPVRVRPDFLVWETQLSQADLAGDTSLCICELLFSQGTSPSQATQMAGPCAKWPLTAQGATEPGIGFSLELGVFF</sequence>
<evidence type="ECO:0000256" key="1">
    <source>
        <dbReference type="SAM" id="MobiDB-lite"/>
    </source>
</evidence>